<comment type="function">
    <text evidence="5">Part of the twin-arginine translocation (Tat) system that transports large folded proteins containing a characteristic twin-arginine motif in their signal peptide across membranes.</text>
</comment>
<dbReference type="GO" id="GO:0043953">
    <property type="term" value="P:protein transport by the Tat complex"/>
    <property type="evidence" value="ECO:0007669"/>
    <property type="project" value="UniProtKB-UniRule"/>
</dbReference>
<name>A0A917I0D8_9FLAO</name>
<gene>
    <name evidence="5 6" type="primary">tatC</name>
    <name evidence="6" type="ORF">GCM10011416_17160</name>
</gene>
<keyword evidence="5" id="KW-0811">Translocation</keyword>
<accession>A0A917I0D8</accession>
<comment type="caution">
    <text evidence="6">The sequence shown here is derived from an EMBL/GenBank/DDBJ whole genome shotgun (WGS) entry which is preliminary data.</text>
</comment>
<dbReference type="NCBIfam" id="TIGR00945">
    <property type="entry name" value="tatC"/>
    <property type="match status" value="1"/>
</dbReference>
<sequence length="270" mass="31089">MSKEQKEMSFLGHLEELRWHLVRSSVAIMLVAVVAFIFQKQVFNNFLIAHLKPDFVTYQFFCKIFASIGIESGFCNVNFPQKLQSLELTQQFMSSIWISFVLGIIVSFPYILWEMWRFIAPGLHENEQKRSRGFLFIASLLFFIGVLFSYYVIAPMSVSFFYGYQISDMIVNNFTMNSYISLITNTLLGVSLIFELPVLIYFLAKIGLVTPEFLRKYRKHAFVVVLILAAIITPPDVGTQIIVSIPIVILYEVSIYIANIVVKKQEKNAK</sequence>
<evidence type="ECO:0000313" key="6">
    <source>
        <dbReference type="EMBL" id="GGG99409.1"/>
    </source>
</evidence>
<dbReference type="PANTHER" id="PTHR30371:SF0">
    <property type="entry name" value="SEC-INDEPENDENT PROTEIN TRANSLOCASE PROTEIN TATC, CHLOROPLASTIC-RELATED"/>
    <property type="match status" value="1"/>
</dbReference>
<dbReference type="GO" id="GO:0065002">
    <property type="term" value="P:intracellular protein transmembrane transport"/>
    <property type="evidence" value="ECO:0007669"/>
    <property type="project" value="TreeGrafter"/>
</dbReference>
<evidence type="ECO:0000256" key="4">
    <source>
        <dbReference type="ARBA" id="ARBA00023136"/>
    </source>
</evidence>
<keyword evidence="5" id="KW-0653">Protein transport</keyword>
<dbReference type="Proteomes" id="UP000633278">
    <property type="component" value="Unassembled WGS sequence"/>
</dbReference>
<comment type="subunit">
    <text evidence="5">Forms a complex with TatA.</text>
</comment>
<dbReference type="AlphaFoldDB" id="A0A917I0D8"/>
<keyword evidence="3 5" id="KW-1133">Transmembrane helix</keyword>
<keyword evidence="5" id="KW-0813">Transport</keyword>
<dbReference type="PANTHER" id="PTHR30371">
    <property type="entry name" value="SEC-INDEPENDENT PROTEIN TRANSLOCASE PROTEIN TATC"/>
    <property type="match status" value="1"/>
</dbReference>
<proteinExistence type="inferred from homology"/>
<dbReference type="Pfam" id="PF00902">
    <property type="entry name" value="TatC"/>
    <property type="match status" value="1"/>
</dbReference>
<feature type="transmembrane region" description="Helical" evidence="5">
    <location>
        <begin position="21"/>
        <end position="38"/>
    </location>
</feature>
<dbReference type="PRINTS" id="PR01840">
    <property type="entry name" value="TATCFAMILY"/>
</dbReference>
<dbReference type="GO" id="GO:0009977">
    <property type="term" value="F:proton motive force dependent protein transmembrane transporter activity"/>
    <property type="evidence" value="ECO:0007669"/>
    <property type="project" value="TreeGrafter"/>
</dbReference>
<evidence type="ECO:0000256" key="3">
    <source>
        <dbReference type="ARBA" id="ARBA00022989"/>
    </source>
</evidence>
<evidence type="ECO:0000256" key="5">
    <source>
        <dbReference type="HAMAP-Rule" id="MF_00902"/>
    </source>
</evidence>
<evidence type="ECO:0000256" key="1">
    <source>
        <dbReference type="ARBA" id="ARBA00004141"/>
    </source>
</evidence>
<protein>
    <recommendedName>
        <fullName evidence="5">Sec-independent protein translocase protein TatC</fullName>
    </recommendedName>
</protein>
<keyword evidence="7" id="KW-1185">Reference proteome</keyword>
<keyword evidence="2 5" id="KW-0812">Transmembrane</keyword>
<dbReference type="EMBL" id="BMJW01000002">
    <property type="protein sequence ID" value="GGG99409.1"/>
    <property type="molecule type" value="Genomic_DNA"/>
</dbReference>
<dbReference type="RefSeq" id="WP_188598911.1">
    <property type="nucleotide sequence ID" value="NZ_BMJW01000002.1"/>
</dbReference>
<dbReference type="InterPro" id="IPR002033">
    <property type="entry name" value="TatC"/>
</dbReference>
<feature type="transmembrane region" description="Helical" evidence="5">
    <location>
        <begin position="241"/>
        <end position="262"/>
    </location>
</feature>
<feature type="transmembrane region" description="Helical" evidence="5">
    <location>
        <begin position="182"/>
        <end position="204"/>
    </location>
</feature>
<feature type="transmembrane region" description="Helical" evidence="5">
    <location>
        <begin position="134"/>
        <end position="162"/>
    </location>
</feature>
<evidence type="ECO:0000256" key="2">
    <source>
        <dbReference type="ARBA" id="ARBA00022692"/>
    </source>
</evidence>
<evidence type="ECO:0000313" key="7">
    <source>
        <dbReference type="Proteomes" id="UP000633278"/>
    </source>
</evidence>
<reference evidence="6" key="2">
    <citation type="submission" date="2020-09" db="EMBL/GenBank/DDBJ databases">
        <authorList>
            <person name="Sun Q."/>
            <person name="Zhou Y."/>
        </authorList>
    </citation>
    <scope>NUCLEOTIDE SEQUENCE</scope>
    <source>
        <strain evidence="6">CGMCC 1.15763</strain>
    </source>
</reference>
<comment type="subcellular location">
    <subcellularLocation>
        <location evidence="5">Cell membrane</location>
        <topology evidence="5">Multi-pass membrane protein</topology>
    </subcellularLocation>
    <subcellularLocation>
        <location evidence="1">Membrane</location>
        <topology evidence="1">Multi-pass membrane protein</topology>
    </subcellularLocation>
</comment>
<dbReference type="GO" id="GO:0033281">
    <property type="term" value="C:TAT protein transport complex"/>
    <property type="evidence" value="ECO:0007669"/>
    <property type="project" value="UniProtKB-UniRule"/>
</dbReference>
<reference evidence="6" key="1">
    <citation type="journal article" date="2014" name="Int. J. Syst. Evol. Microbiol.">
        <title>Complete genome sequence of Corynebacterium casei LMG S-19264T (=DSM 44701T), isolated from a smear-ripened cheese.</title>
        <authorList>
            <consortium name="US DOE Joint Genome Institute (JGI-PGF)"/>
            <person name="Walter F."/>
            <person name="Albersmeier A."/>
            <person name="Kalinowski J."/>
            <person name="Ruckert C."/>
        </authorList>
    </citation>
    <scope>NUCLEOTIDE SEQUENCE</scope>
    <source>
        <strain evidence="6">CGMCC 1.15763</strain>
    </source>
</reference>
<feature type="transmembrane region" description="Helical" evidence="5">
    <location>
        <begin position="92"/>
        <end position="113"/>
    </location>
</feature>
<keyword evidence="5" id="KW-1003">Cell membrane</keyword>
<comment type="similarity">
    <text evidence="5">Belongs to the TatC family.</text>
</comment>
<dbReference type="HAMAP" id="MF_00902">
    <property type="entry name" value="TatC"/>
    <property type="match status" value="1"/>
</dbReference>
<organism evidence="6 7">
    <name type="scientific">Polaribacter pacificus</name>
    <dbReference type="NCBI Taxonomy" id="1775173"/>
    <lineage>
        <taxon>Bacteria</taxon>
        <taxon>Pseudomonadati</taxon>
        <taxon>Bacteroidota</taxon>
        <taxon>Flavobacteriia</taxon>
        <taxon>Flavobacteriales</taxon>
        <taxon>Flavobacteriaceae</taxon>
    </lineage>
</organism>
<keyword evidence="4 5" id="KW-0472">Membrane</keyword>
<feature type="transmembrane region" description="Helical" evidence="5">
    <location>
        <begin position="216"/>
        <end position="235"/>
    </location>
</feature>